<protein>
    <recommendedName>
        <fullName evidence="1">Siphovirus-type tail component RIFT-related domain-containing protein</fullName>
    </recommendedName>
</protein>
<dbReference type="Gene3D" id="2.60.120.860">
    <property type="match status" value="1"/>
</dbReference>
<gene>
    <name evidence="2" type="ORF">ESZ54_01135</name>
</gene>
<dbReference type="Proteomes" id="UP000310506">
    <property type="component" value="Unassembled WGS sequence"/>
</dbReference>
<evidence type="ECO:0000313" key="2">
    <source>
        <dbReference type="EMBL" id="THB62174.1"/>
    </source>
</evidence>
<comment type="caution">
    <text evidence="2">The sequence shown here is derived from an EMBL/GenBank/DDBJ whole genome shotgun (WGS) entry which is preliminary data.</text>
</comment>
<feature type="domain" description="Siphovirus-type tail component RIFT-related" evidence="1">
    <location>
        <begin position="47"/>
        <end position="141"/>
    </location>
</feature>
<keyword evidence="3" id="KW-1185">Reference proteome</keyword>
<dbReference type="Pfam" id="PF05709">
    <property type="entry name" value="Sipho_tail"/>
    <property type="match status" value="1"/>
</dbReference>
<dbReference type="Gene3D" id="2.40.30.200">
    <property type="match status" value="1"/>
</dbReference>
<dbReference type="InterPro" id="IPR006520">
    <property type="entry name" value="Dit_BPSPP_N"/>
</dbReference>
<evidence type="ECO:0000313" key="3">
    <source>
        <dbReference type="Proteomes" id="UP000310506"/>
    </source>
</evidence>
<dbReference type="OrthoDB" id="3078561at2"/>
<dbReference type="NCBIfam" id="TIGR01633">
    <property type="entry name" value="phi3626_gp14_N"/>
    <property type="match status" value="1"/>
</dbReference>
<dbReference type="RefSeq" id="WP_136135836.1">
    <property type="nucleotide sequence ID" value="NZ_SDGV01000002.1"/>
</dbReference>
<sequence length="259" mass="29706">MYSFVDTNQKTTVKRVLSAESLFINGSALEQELPELKILTTTGRELNAVNLSTKSVDKLDGVLFLNSNEDSRIISVNCLIEAKTNHDFRLCFEQLNRLLRQGLLCLSFNDDKEYYYEAYFQSSSGVTEGTNNSSFTLEFFCPKPFKYSIRTVKENQKIMNNFYFQTVPESLFIDVTKKMDDVTVTNNRTGNFIKLILNKQFEGKIIVKPQQNTAFIGILEKPQLVSWNSDCEYFDVQKGDVLSVTPETSIEIEVREKLL</sequence>
<dbReference type="AlphaFoldDB" id="A0A4S3B4V1"/>
<name>A0A4S3B4V1_9ENTE</name>
<organism evidence="2 3">
    <name type="scientific">Vagococcus silagei</name>
    <dbReference type="NCBI Taxonomy" id="2508885"/>
    <lineage>
        <taxon>Bacteria</taxon>
        <taxon>Bacillati</taxon>
        <taxon>Bacillota</taxon>
        <taxon>Bacilli</taxon>
        <taxon>Lactobacillales</taxon>
        <taxon>Enterococcaceae</taxon>
        <taxon>Vagococcus</taxon>
    </lineage>
</organism>
<dbReference type="EMBL" id="SDGV01000002">
    <property type="protein sequence ID" value="THB62174.1"/>
    <property type="molecule type" value="Genomic_DNA"/>
</dbReference>
<reference evidence="2 3" key="1">
    <citation type="submission" date="2019-01" db="EMBL/GenBank/DDBJ databases">
        <title>Vagococcus silagei sp. nov. isolated from brewer's grain.</title>
        <authorList>
            <person name="Guu J.-R."/>
        </authorList>
    </citation>
    <scope>NUCLEOTIDE SEQUENCE [LARGE SCALE GENOMIC DNA]</scope>
    <source>
        <strain evidence="2 3">2B-2</strain>
    </source>
</reference>
<dbReference type="InterPro" id="IPR008841">
    <property type="entry name" value="Siphovirus-type_tail_N"/>
</dbReference>
<accession>A0A4S3B4V1</accession>
<proteinExistence type="predicted"/>
<evidence type="ECO:0000259" key="1">
    <source>
        <dbReference type="Pfam" id="PF05709"/>
    </source>
</evidence>